<dbReference type="AlphaFoldDB" id="C8W2G7"/>
<dbReference type="Gene3D" id="2.60.120.260">
    <property type="entry name" value="Galactose-binding domain-like"/>
    <property type="match status" value="1"/>
</dbReference>
<dbReference type="eggNOG" id="COG5492">
    <property type="taxonomic scope" value="Bacteria"/>
</dbReference>
<dbReference type="HOGENOM" id="CLU_049422_0_0_9"/>
<protein>
    <submittedName>
        <fullName evidence="3">Coagulation factor 5/8 type domain protein</fullName>
    </submittedName>
</protein>
<keyword evidence="4" id="KW-1185">Reference proteome</keyword>
<proteinExistence type="predicted"/>
<dbReference type="KEGG" id="dae:Dtox_2888"/>
<evidence type="ECO:0000259" key="2">
    <source>
        <dbReference type="PROSITE" id="PS50022"/>
    </source>
</evidence>
<dbReference type="InterPro" id="IPR000421">
    <property type="entry name" value="FA58C"/>
</dbReference>
<evidence type="ECO:0000313" key="4">
    <source>
        <dbReference type="Proteomes" id="UP000002217"/>
    </source>
</evidence>
<dbReference type="eggNOG" id="COG5184">
    <property type="taxonomic scope" value="Bacteria"/>
</dbReference>
<dbReference type="RefSeq" id="WP_015758344.1">
    <property type="nucleotide sequence ID" value="NC_013216.1"/>
</dbReference>
<dbReference type="Pfam" id="PF12733">
    <property type="entry name" value="Cadherin-like"/>
    <property type="match status" value="2"/>
</dbReference>
<name>C8W2G7_DESAS</name>
<accession>C8W2G7</accession>
<sequence length="356" mass="38648">MSNVALNKSAIASSFLAPYKPDRAVDGSRELVRRWAGYVPGWLCVDLGVPHWVDQWVVKHMGSAGWPVQSYNMRDYKLQAEIDRDGEPEWIDLDAVTGNTEGLTRRRIPVCKHRYFRIYVAKGLNANHSLASAAEIELHEPATVPYLSALSMKGDNGQLIALEPSFSGRRFEYGALAAIKVEKVIVMPTAMSAGTLIEVNGKPVNSGGASEGISIGTGSNFIEIQTASPDGIMSETYKIDVRKEIERAYLSQLKLTNQTGQPVQLNPPFTRENFTYAARVGVPVAAINVIPTEDKEHSTIKVNDIVVEKGGSAIINLSPGPNVINTEVTLEVGTAKGTYTVTVTRGSGLRGDKHGE</sequence>
<evidence type="ECO:0000313" key="3">
    <source>
        <dbReference type="EMBL" id="ACV63651.1"/>
    </source>
</evidence>
<dbReference type="InterPro" id="IPR008979">
    <property type="entry name" value="Galactose-bd-like_sf"/>
</dbReference>
<feature type="domain" description="F5/8 type C" evidence="2">
    <location>
        <begin position="1"/>
        <end position="141"/>
    </location>
</feature>
<gene>
    <name evidence="3" type="ordered locus">Dtox_2888</name>
</gene>
<keyword evidence="1" id="KW-0326">Glycosidase</keyword>
<dbReference type="STRING" id="485916.Dtox_2888"/>
<dbReference type="Proteomes" id="UP000002217">
    <property type="component" value="Chromosome"/>
</dbReference>
<dbReference type="Pfam" id="PF22633">
    <property type="entry name" value="F5_F8_type_C_2"/>
    <property type="match status" value="1"/>
</dbReference>
<keyword evidence="1" id="KW-0378">Hydrolase</keyword>
<dbReference type="OrthoDB" id="1804544at2"/>
<organism evidence="3 4">
    <name type="scientific">Desulfofarcimen acetoxidans (strain ATCC 49208 / DSM 771 / KCTC 5769 / VKM B-1644 / 5575)</name>
    <name type="common">Desulfotomaculum acetoxidans</name>
    <dbReference type="NCBI Taxonomy" id="485916"/>
    <lineage>
        <taxon>Bacteria</taxon>
        <taxon>Bacillati</taxon>
        <taxon>Bacillota</taxon>
        <taxon>Clostridia</taxon>
        <taxon>Eubacteriales</taxon>
        <taxon>Peptococcaceae</taxon>
        <taxon>Desulfofarcimen</taxon>
    </lineage>
</organism>
<dbReference type="InterPro" id="IPR025883">
    <property type="entry name" value="Cadherin-like_domain"/>
</dbReference>
<dbReference type="EMBL" id="CP001720">
    <property type="protein sequence ID" value="ACV63651.1"/>
    <property type="molecule type" value="Genomic_DNA"/>
</dbReference>
<dbReference type="CAZy" id="CBM32">
    <property type="family name" value="Carbohydrate-Binding Module Family 32"/>
</dbReference>
<dbReference type="PROSITE" id="PS50022">
    <property type="entry name" value="FA58C_3"/>
    <property type="match status" value="1"/>
</dbReference>
<evidence type="ECO:0000256" key="1">
    <source>
        <dbReference type="ARBA" id="ARBA00023295"/>
    </source>
</evidence>
<dbReference type="GO" id="GO:0016798">
    <property type="term" value="F:hydrolase activity, acting on glycosyl bonds"/>
    <property type="evidence" value="ECO:0007669"/>
    <property type="project" value="UniProtKB-KW"/>
</dbReference>
<reference evidence="3 4" key="1">
    <citation type="journal article" date="2009" name="Stand. Genomic Sci.">
        <title>Complete genome sequence of Desulfotomaculum acetoxidans type strain (5575).</title>
        <authorList>
            <person name="Spring S."/>
            <person name="Lapidus A."/>
            <person name="Schroder M."/>
            <person name="Gleim D."/>
            <person name="Sims D."/>
            <person name="Meincke L."/>
            <person name="Glavina Del Rio T."/>
            <person name="Tice H."/>
            <person name="Copeland A."/>
            <person name="Cheng J.F."/>
            <person name="Lucas S."/>
            <person name="Chen F."/>
            <person name="Nolan M."/>
            <person name="Bruce D."/>
            <person name="Goodwin L."/>
            <person name="Pitluck S."/>
            <person name="Ivanova N."/>
            <person name="Mavromatis K."/>
            <person name="Mikhailova N."/>
            <person name="Pati A."/>
            <person name="Chen A."/>
            <person name="Palaniappan K."/>
            <person name="Land M."/>
            <person name="Hauser L."/>
            <person name="Chang Y.J."/>
            <person name="Jeffries C.D."/>
            <person name="Chain P."/>
            <person name="Saunders E."/>
            <person name="Brettin T."/>
            <person name="Detter J.C."/>
            <person name="Goker M."/>
            <person name="Bristow J."/>
            <person name="Eisen J.A."/>
            <person name="Markowitz V."/>
            <person name="Hugenholtz P."/>
            <person name="Kyrpides N.C."/>
            <person name="Klenk H.P."/>
            <person name="Han C."/>
        </authorList>
    </citation>
    <scope>NUCLEOTIDE SEQUENCE [LARGE SCALE GENOMIC DNA]</scope>
    <source>
        <strain evidence="4">ATCC 49208 / DSM 771 / VKM B-1644</strain>
    </source>
</reference>
<dbReference type="SUPFAM" id="SSF49785">
    <property type="entry name" value="Galactose-binding domain-like"/>
    <property type="match status" value="1"/>
</dbReference>